<dbReference type="PANTHER" id="PTHR33279:SF6">
    <property type="entry name" value="SULFUR CARRIER PROTEIN YEDF-RELATED"/>
    <property type="match status" value="1"/>
</dbReference>
<evidence type="ECO:0000259" key="2">
    <source>
        <dbReference type="Pfam" id="PF01206"/>
    </source>
</evidence>
<dbReference type="RefSeq" id="WP_038262258.1">
    <property type="nucleotide sequence ID" value="NZ_FSRH01000013.1"/>
</dbReference>
<protein>
    <recommendedName>
        <fullName evidence="2">UPF0033 domain-containing protein</fullName>
    </recommendedName>
</protein>
<sequence length="203" mass="21843">MIQVDARGLACPQPVIKTKKAVEGASEPVITVVDNETAKENVIKLAKSMECEYSSYEKDGAFYIEITKGEMSKDASLTECECAECEVSANIADKVVMIQSDKMGSGSDELGAILINSFVYTLTEAEPYPKAVLLVNSGVRLTTQNGHTIENLKILEQNGVSIISCGTCLDFFGIKDQLEVGIVGNMYDILETAKDASNTLVIG</sequence>
<dbReference type="CDD" id="cd03421">
    <property type="entry name" value="SirA_like_N"/>
    <property type="match status" value="1"/>
</dbReference>
<evidence type="ECO:0000313" key="4">
    <source>
        <dbReference type="Proteomes" id="UP000027946"/>
    </source>
</evidence>
<keyword evidence="4" id="KW-1185">Reference proteome</keyword>
<evidence type="ECO:0000256" key="1">
    <source>
        <dbReference type="ARBA" id="ARBA00008984"/>
    </source>
</evidence>
<dbReference type="eggNOG" id="COG0425">
    <property type="taxonomic scope" value="Bacteria"/>
</dbReference>
<dbReference type="NCBIfam" id="TIGR03527">
    <property type="entry name" value="selenium_YedF"/>
    <property type="match status" value="1"/>
</dbReference>
<evidence type="ECO:0000313" key="3">
    <source>
        <dbReference type="EMBL" id="KDR96368.1"/>
    </source>
</evidence>
<dbReference type="Gene3D" id="3.30.110.40">
    <property type="entry name" value="TusA-like domain"/>
    <property type="match status" value="1"/>
</dbReference>
<gene>
    <name evidence="3" type="ORF">CLIT_4c02060</name>
</gene>
<dbReference type="STRING" id="1121324.CLIT_4c02060"/>
<dbReference type="OrthoDB" id="9801500at2"/>
<feature type="domain" description="UPF0033" evidence="2">
    <location>
        <begin position="2"/>
        <end position="68"/>
    </location>
</feature>
<proteinExistence type="inferred from homology"/>
<dbReference type="InterPro" id="IPR001455">
    <property type="entry name" value="TusA-like"/>
</dbReference>
<dbReference type="PANTHER" id="PTHR33279">
    <property type="entry name" value="SULFUR CARRIER PROTEIN YEDF-RELATED"/>
    <property type="match status" value="1"/>
</dbReference>
<comment type="caution">
    <text evidence="3">The sequence shown here is derived from an EMBL/GenBank/DDBJ whole genome shotgun (WGS) entry which is preliminary data.</text>
</comment>
<dbReference type="InterPro" id="IPR003787">
    <property type="entry name" value="Sulphur_relay_DsrE/F-like"/>
</dbReference>
<dbReference type="EMBL" id="JJMM01000004">
    <property type="protein sequence ID" value="KDR96368.1"/>
    <property type="molecule type" value="Genomic_DNA"/>
</dbReference>
<dbReference type="Proteomes" id="UP000027946">
    <property type="component" value="Unassembled WGS sequence"/>
</dbReference>
<dbReference type="AlphaFoldDB" id="A0A069RHU0"/>
<reference evidence="3 4" key="1">
    <citation type="submission" date="2014-03" db="EMBL/GenBank/DDBJ databases">
        <title>Genome sequence of Clostridium litorale W6, DSM 5388.</title>
        <authorList>
            <person name="Poehlein A."/>
            <person name="Jagirdar A."/>
            <person name="Khonsari B."/>
            <person name="Chibani C.M."/>
            <person name="Gutierrez Gutierrez D.A."/>
            <person name="Davydova E."/>
            <person name="Alghaithi H.S."/>
            <person name="Nair K.P."/>
            <person name="Dhamotharan K."/>
            <person name="Chandran L."/>
            <person name="G W."/>
            <person name="Daniel R."/>
        </authorList>
    </citation>
    <scope>NUCLEOTIDE SEQUENCE [LARGE SCALE GENOMIC DNA]</scope>
    <source>
        <strain evidence="3 4">W6</strain>
    </source>
</reference>
<dbReference type="InterPro" id="IPR036868">
    <property type="entry name" value="TusA-like_sf"/>
</dbReference>
<dbReference type="InterPro" id="IPR019870">
    <property type="entry name" value="Se_metab_YedF"/>
</dbReference>
<organism evidence="3 4">
    <name type="scientific">Peptoclostridium litorale DSM 5388</name>
    <dbReference type="NCBI Taxonomy" id="1121324"/>
    <lineage>
        <taxon>Bacteria</taxon>
        <taxon>Bacillati</taxon>
        <taxon>Bacillota</taxon>
        <taxon>Clostridia</taxon>
        <taxon>Peptostreptococcales</taxon>
        <taxon>Peptoclostridiaceae</taxon>
        <taxon>Peptoclostridium</taxon>
    </lineage>
</organism>
<dbReference type="InterPro" id="IPR027396">
    <property type="entry name" value="DsrEFH-like"/>
</dbReference>
<accession>A0A069RHU0</accession>
<dbReference type="SUPFAM" id="SSF64307">
    <property type="entry name" value="SirA-like"/>
    <property type="match status" value="1"/>
</dbReference>
<name>A0A069RHU0_PEPLI</name>
<dbReference type="SUPFAM" id="SSF75169">
    <property type="entry name" value="DsrEFH-like"/>
    <property type="match status" value="1"/>
</dbReference>
<dbReference type="Pfam" id="PF02635">
    <property type="entry name" value="DsrE"/>
    <property type="match status" value="1"/>
</dbReference>
<comment type="similarity">
    <text evidence="1">Belongs to the sulfur carrier protein TusA family.</text>
</comment>
<dbReference type="Pfam" id="PF01206">
    <property type="entry name" value="TusA"/>
    <property type="match status" value="1"/>
</dbReference>